<dbReference type="InterPro" id="IPR052925">
    <property type="entry name" value="Phage_Integrase-like_Recomb"/>
</dbReference>
<dbReference type="EMBL" id="PGCI01000004">
    <property type="protein sequence ID" value="PLW51644.1"/>
    <property type="molecule type" value="Genomic_DNA"/>
</dbReference>
<dbReference type="InterPro" id="IPR010998">
    <property type="entry name" value="Integrase_recombinase_N"/>
</dbReference>
<dbReference type="SUPFAM" id="SSF47823">
    <property type="entry name" value="lambda integrase-like, N-terminal domain"/>
    <property type="match status" value="1"/>
</dbReference>
<keyword evidence="1" id="KW-0238">DNA-binding</keyword>
<sequence length="263" mass="28899">MPSNKFLSTICDFLSKGNTTHPPSGVDQHCLGGWSKSTLSSYNSAVRKFLCFTRARSSTTFDLPATADNIHKFCTWAGHGPHSGNKPVLATTLTKYLCGLCAWHVFHNQQYPSLSNKKSALLLKSSAKLDAQEGSSRDLAVLETALVAFWGCARLSEVTYRTNWLTGTGGAGVLLRDVTWGPEEDWARITLRKAKTALPGELQYIRVDCIPNCLCPVAALRQLANSRLEASSLLFGFQDHQLQSALTKYMVTTKLGDVWRDLG</sequence>
<organism evidence="2 3">
    <name type="scientific">Puccinia coronata f. sp. avenae</name>
    <dbReference type="NCBI Taxonomy" id="200324"/>
    <lineage>
        <taxon>Eukaryota</taxon>
        <taxon>Fungi</taxon>
        <taxon>Dikarya</taxon>
        <taxon>Basidiomycota</taxon>
        <taxon>Pucciniomycotina</taxon>
        <taxon>Pucciniomycetes</taxon>
        <taxon>Pucciniales</taxon>
        <taxon>Pucciniaceae</taxon>
        <taxon>Puccinia</taxon>
    </lineage>
</organism>
<evidence type="ECO:0000256" key="1">
    <source>
        <dbReference type="ARBA" id="ARBA00023125"/>
    </source>
</evidence>
<dbReference type="PANTHER" id="PTHR34605:SF3">
    <property type="entry name" value="P CELL-TYPE AGGLUTINATION PROTEIN MAP4-LIKE-RELATED"/>
    <property type="match status" value="1"/>
</dbReference>
<dbReference type="Gene3D" id="1.10.150.130">
    <property type="match status" value="1"/>
</dbReference>
<dbReference type="PANTHER" id="PTHR34605">
    <property type="entry name" value="PHAGE_INTEGRASE DOMAIN-CONTAINING PROTEIN"/>
    <property type="match status" value="1"/>
</dbReference>
<protein>
    <recommendedName>
        <fullName evidence="4">Core-binding (CB) domain-containing protein</fullName>
    </recommendedName>
</protein>
<accession>A0A2N5VNT0</accession>
<name>A0A2N5VNT0_9BASI</name>
<reference evidence="2 3" key="1">
    <citation type="submission" date="2017-11" db="EMBL/GenBank/DDBJ databases">
        <title>De novo assembly and phasing of dikaryotic genomes from two isolates of Puccinia coronata f. sp. avenae, the causal agent of oat crown rust.</title>
        <authorList>
            <person name="Miller M.E."/>
            <person name="Zhang Y."/>
            <person name="Omidvar V."/>
            <person name="Sperschneider J."/>
            <person name="Schwessinger B."/>
            <person name="Raley C."/>
            <person name="Palmer J.M."/>
            <person name="Garnica D."/>
            <person name="Upadhyaya N."/>
            <person name="Rathjen J."/>
            <person name="Taylor J.M."/>
            <person name="Park R.F."/>
            <person name="Dodds P.N."/>
            <person name="Hirsch C.D."/>
            <person name="Kianian S.F."/>
            <person name="Figueroa M."/>
        </authorList>
    </citation>
    <scope>NUCLEOTIDE SEQUENCE [LARGE SCALE GENOMIC DNA]</scope>
    <source>
        <strain evidence="2">12SD80</strain>
    </source>
</reference>
<proteinExistence type="predicted"/>
<dbReference type="AlphaFoldDB" id="A0A2N5VNT0"/>
<evidence type="ECO:0000313" key="2">
    <source>
        <dbReference type="EMBL" id="PLW51644.1"/>
    </source>
</evidence>
<evidence type="ECO:0000313" key="3">
    <source>
        <dbReference type="Proteomes" id="UP000235392"/>
    </source>
</evidence>
<dbReference type="GO" id="GO:0003677">
    <property type="term" value="F:DNA binding"/>
    <property type="evidence" value="ECO:0007669"/>
    <property type="project" value="UniProtKB-KW"/>
</dbReference>
<comment type="caution">
    <text evidence="2">The sequence shown here is derived from an EMBL/GenBank/DDBJ whole genome shotgun (WGS) entry which is preliminary data.</text>
</comment>
<dbReference type="Proteomes" id="UP000235392">
    <property type="component" value="Unassembled WGS sequence"/>
</dbReference>
<evidence type="ECO:0008006" key="4">
    <source>
        <dbReference type="Google" id="ProtNLM"/>
    </source>
</evidence>
<gene>
    <name evidence="2" type="ORF">PCASD_00556</name>
</gene>